<name>A0ABR4GSJ7_9EURO</name>
<feature type="compositionally biased region" description="Basic and acidic residues" evidence="1">
    <location>
        <begin position="138"/>
        <end position="157"/>
    </location>
</feature>
<organism evidence="2 3">
    <name type="scientific">Aspergillus granulosus</name>
    <dbReference type="NCBI Taxonomy" id="176169"/>
    <lineage>
        <taxon>Eukaryota</taxon>
        <taxon>Fungi</taxon>
        <taxon>Dikarya</taxon>
        <taxon>Ascomycota</taxon>
        <taxon>Pezizomycotina</taxon>
        <taxon>Eurotiomycetes</taxon>
        <taxon>Eurotiomycetidae</taxon>
        <taxon>Eurotiales</taxon>
        <taxon>Aspergillaceae</taxon>
        <taxon>Aspergillus</taxon>
        <taxon>Aspergillus subgen. Nidulantes</taxon>
    </lineage>
</organism>
<gene>
    <name evidence="2" type="ORF">BJX63DRAFT_426347</name>
</gene>
<keyword evidence="3" id="KW-1185">Reference proteome</keyword>
<proteinExistence type="predicted"/>
<evidence type="ECO:0000256" key="1">
    <source>
        <dbReference type="SAM" id="MobiDB-lite"/>
    </source>
</evidence>
<dbReference type="Proteomes" id="UP001610334">
    <property type="component" value="Unassembled WGS sequence"/>
</dbReference>
<protein>
    <recommendedName>
        <fullName evidence="4">Myb-like domain-containing protein</fullName>
    </recommendedName>
</protein>
<comment type="caution">
    <text evidence="2">The sequence shown here is derived from an EMBL/GenBank/DDBJ whole genome shotgun (WGS) entry which is preliminary data.</text>
</comment>
<feature type="region of interest" description="Disordered" evidence="1">
    <location>
        <begin position="186"/>
        <end position="251"/>
    </location>
</feature>
<sequence>MAKYETNLWLLSFQKRVRANAEGAALKKIKFRHYQPVLLHRPVAAEPHSPTAVNLPPHDTAQAGFVNQQHAEFDYNARVHARASSDSESSVGGISTVTSSLSSACTTLDLDLIDPRLLEPGVSGEDDITLANKVPNTPDERPSPSNHDEDTGQDDKTVVQSCEHMSSLCISGNACDREDARVVEPTAFPGRAKPHADISWADGGSLEDGVPRGDAPAARRARTPFSSTSSLNSAPKTRGRMTPRYSSKSPNAGYISKADSLLAPGERSALCRLKSQNLTWRQIMPHFPEKSVAALRQAWMDMEHSSVQRHTRSLRKTRR</sequence>
<evidence type="ECO:0008006" key="4">
    <source>
        <dbReference type="Google" id="ProtNLM"/>
    </source>
</evidence>
<accession>A0ABR4GSJ7</accession>
<evidence type="ECO:0000313" key="3">
    <source>
        <dbReference type="Proteomes" id="UP001610334"/>
    </source>
</evidence>
<feature type="compositionally biased region" description="Low complexity" evidence="1">
    <location>
        <begin position="215"/>
        <end position="230"/>
    </location>
</feature>
<reference evidence="2 3" key="1">
    <citation type="submission" date="2024-07" db="EMBL/GenBank/DDBJ databases">
        <title>Section-level genome sequencing and comparative genomics of Aspergillus sections Usti and Cavernicolus.</title>
        <authorList>
            <consortium name="Lawrence Berkeley National Laboratory"/>
            <person name="Nybo J.L."/>
            <person name="Vesth T.C."/>
            <person name="Theobald S."/>
            <person name="Frisvad J.C."/>
            <person name="Larsen T.O."/>
            <person name="Kjaerboelling I."/>
            <person name="Rothschild-Mancinelli K."/>
            <person name="Lyhne E.K."/>
            <person name="Kogle M.E."/>
            <person name="Barry K."/>
            <person name="Clum A."/>
            <person name="Na H."/>
            <person name="Ledsgaard L."/>
            <person name="Lin J."/>
            <person name="Lipzen A."/>
            <person name="Kuo A."/>
            <person name="Riley R."/>
            <person name="Mondo S."/>
            <person name="Labutti K."/>
            <person name="Haridas S."/>
            <person name="Pangalinan J."/>
            <person name="Salamov A.A."/>
            <person name="Simmons B.A."/>
            <person name="Magnuson J.K."/>
            <person name="Chen J."/>
            <person name="Drula E."/>
            <person name="Henrissat B."/>
            <person name="Wiebenga A."/>
            <person name="Lubbers R.J."/>
            <person name="Gomes A.C."/>
            <person name="Makela M.R."/>
            <person name="Stajich J."/>
            <person name="Grigoriev I.V."/>
            <person name="Mortensen U.H."/>
            <person name="De Vries R.P."/>
            <person name="Baker S.E."/>
            <person name="Andersen M.R."/>
        </authorList>
    </citation>
    <scope>NUCLEOTIDE SEQUENCE [LARGE SCALE GENOMIC DNA]</scope>
    <source>
        <strain evidence="2 3">CBS 588.65</strain>
    </source>
</reference>
<feature type="region of interest" description="Disordered" evidence="1">
    <location>
        <begin position="119"/>
        <end position="159"/>
    </location>
</feature>
<evidence type="ECO:0000313" key="2">
    <source>
        <dbReference type="EMBL" id="KAL2802046.1"/>
    </source>
</evidence>
<dbReference type="EMBL" id="JBFXLT010000213">
    <property type="protein sequence ID" value="KAL2802046.1"/>
    <property type="molecule type" value="Genomic_DNA"/>
</dbReference>